<reference evidence="2 3" key="1">
    <citation type="submission" date="2016-10" db="EMBL/GenBank/DDBJ databases">
        <authorList>
            <person name="de Groot N.N."/>
        </authorList>
    </citation>
    <scope>NUCLEOTIDE SEQUENCE [LARGE SCALE GENOMIC DNA]</scope>
    <source>
        <strain evidence="2 3">DSM 29340</strain>
    </source>
</reference>
<evidence type="ECO:0000256" key="1">
    <source>
        <dbReference type="SAM" id="MobiDB-lite"/>
    </source>
</evidence>
<proteinExistence type="predicted"/>
<accession>A0A1H6QF90</accession>
<sequence>MGSTPQARTRSRTDADRHGNVVPLRRLGTGQSLSPIRQAEAYWTAMGGPGAIPRRSDLDPRGLGNILDQTLLLERIAPGLARVRLAGRVLHGLAGMDLRGMPMTALFDARSRAGFSDVLRSVFDGPGSAHLSLAVGAARCGDRQSAGMALLPLRDNAGAVSRALGVLVVDGDRDALPPCRLTITGTQITDLAARPEVDPSRRRSLRLVAARPD</sequence>
<dbReference type="OrthoDB" id="8478628at2"/>
<dbReference type="EMBL" id="FNYD01000001">
    <property type="protein sequence ID" value="SEI38907.1"/>
    <property type="molecule type" value="Genomic_DNA"/>
</dbReference>
<organism evidence="2 3">
    <name type="scientific">Cribrihabitans marinus</name>
    <dbReference type="NCBI Taxonomy" id="1227549"/>
    <lineage>
        <taxon>Bacteria</taxon>
        <taxon>Pseudomonadati</taxon>
        <taxon>Pseudomonadota</taxon>
        <taxon>Alphaproteobacteria</taxon>
        <taxon>Rhodobacterales</taxon>
        <taxon>Paracoccaceae</taxon>
        <taxon>Cribrihabitans</taxon>
    </lineage>
</organism>
<dbReference type="AlphaFoldDB" id="A0A1H6QF90"/>
<dbReference type="Pfam" id="PF07310">
    <property type="entry name" value="PAS_5"/>
    <property type="match status" value="1"/>
</dbReference>
<protein>
    <submittedName>
        <fullName evidence="2">PAS domain-containing protein</fullName>
    </submittedName>
</protein>
<name>A0A1H6QF90_9RHOB</name>
<dbReference type="RefSeq" id="WP_092361284.1">
    <property type="nucleotide sequence ID" value="NZ_BMGV01000001.1"/>
</dbReference>
<dbReference type="STRING" id="1227549.SAMN05444007_1015"/>
<feature type="region of interest" description="Disordered" evidence="1">
    <location>
        <begin position="1"/>
        <end position="21"/>
    </location>
</feature>
<dbReference type="InterPro" id="IPR009922">
    <property type="entry name" value="DUF1457"/>
</dbReference>
<dbReference type="Proteomes" id="UP000199379">
    <property type="component" value="Unassembled WGS sequence"/>
</dbReference>
<evidence type="ECO:0000313" key="3">
    <source>
        <dbReference type="Proteomes" id="UP000199379"/>
    </source>
</evidence>
<gene>
    <name evidence="2" type="ORF">SAMN05444007_1015</name>
</gene>
<keyword evidence="3" id="KW-1185">Reference proteome</keyword>
<evidence type="ECO:0000313" key="2">
    <source>
        <dbReference type="EMBL" id="SEI38907.1"/>
    </source>
</evidence>